<organism evidence="2">
    <name type="scientific">viral metagenome</name>
    <dbReference type="NCBI Taxonomy" id="1070528"/>
    <lineage>
        <taxon>unclassified sequences</taxon>
        <taxon>metagenomes</taxon>
        <taxon>organismal metagenomes</taxon>
    </lineage>
</organism>
<dbReference type="AlphaFoldDB" id="A0A6M3KD68"/>
<reference evidence="2" key="1">
    <citation type="submission" date="2020-03" db="EMBL/GenBank/DDBJ databases">
        <title>The deep terrestrial virosphere.</title>
        <authorList>
            <person name="Holmfeldt K."/>
            <person name="Nilsson E."/>
            <person name="Simone D."/>
            <person name="Lopez-Fernandez M."/>
            <person name="Wu X."/>
            <person name="de Brujin I."/>
            <person name="Lundin D."/>
            <person name="Andersson A."/>
            <person name="Bertilsson S."/>
            <person name="Dopson M."/>
        </authorList>
    </citation>
    <scope>NUCLEOTIDE SEQUENCE</scope>
    <source>
        <strain evidence="2">MM415A00827</strain>
        <strain evidence="1">MM415B00742</strain>
    </source>
</reference>
<evidence type="ECO:0000313" key="1">
    <source>
        <dbReference type="EMBL" id="QJA62680.1"/>
    </source>
</evidence>
<dbReference type="EMBL" id="MT141478">
    <property type="protein sequence ID" value="QJA62680.1"/>
    <property type="molecule type" value="Genomic_DNA"/>
</dbReference>
<gene>
    <name evidence="2" type="ORF">MM415A00827_0036</name>
    <name evidence="1" type="ORF">MM415B00742_0020</name>
</gene>
<evidence type="ECO:0000313" key="2">
    <source>
        <dbReference type="EMBL" id="QJA79843.1"/>
    </source>
</evidence>
<protein>
    <submittedName>
        <fullName evidence="2">Uncharacterized protein</fullName>
    </submittedName>
</protein>
<accession>A0A6M3KD68</accession>
<sequence length="49" mass="5656">MTMMVCSICGRYDIYWKNLTGLSPYTYCPNCGGTNCQIPEPQQEEEEEE</sequence>
<proteinExistence type="predicted"/>
<dbReference type="EMBL" id="MT142396">
    <property type="protein sequence ID" value="QJA79843.1"/>
    <property type="molecule type" value="Genomic_DNA"/>
</dbReference>
<name>A0A6M3KD68_9ZZZZ</name>